<comment type="caution">
    <text evidence="2">The sequence shown here is derived from an EMBL/GenBank/DDBJ whole genome shotgun (WGS) entry which is preliminary data.</text>
</comment>
<keyword evidence="3" id="KW-1185">Reference proteome</keyword>
<evidence type="ECO:0000313" key="2">
    <source>
        <dbReference type="EMBL" id="KAJ8415377.1"/>
    </source>
</evidence>
<gene>
    <name evidence="2" type="ORF">AAFF_G00423570</name>
</gene>
<feature type="compositionally biased region" description="Basic and acidic residues" evidence="1">
    <location>
        <begin position="84"/>
        <end position="113"/>
    </location>
</feature>
<feature type="region of interest" description="Disordered" evidence="1">
    <location>
        <begin position="69"/>
        <end position="113"/>
    </location>
</feature>
<proteinExistence type="predicted"/>
<dbReference type="AlphaFoldDB" id="A0AAD7WZX0"/>
<sequence>MTRRPSKPVCFDLPAGSHALALAEYPDALELRAPTADRITGDSRRPVSVCVEEMGPTCPTGHAEVLTAAPRPFPLAVRGPGEGGRTDPTDEPVPREERRTQLSERTSGSDHRHAAFWVQLSRSESC</sequence>
<reference evidence="2" key="1">
    <citation type="journal article" date="2023" name="Science">
        <title>Genome structures resolve the early diversification of teleost fishes.</title>
        <authorList>
            <person name="Parey E."/>
            <person name="Louis A."/>
            <person name="Montfort J."/>
            <person name="Bouchez O."/>
            <person name="Roques C."/>
            <person name="Iampietro C."/>
            <person name="Lluch J."/>
            <person name="Castinel A."/>
            <person name="Donnadieu C."/>
            <person name="Desvignes T."/>
            <person name="Floi Bucao C."/>
            <person name="Jouanno E."/>
            <person name="Wen M."/>
            <person name="Mejri S."/>
            <person name="Dirks R."/>
            <person name="Jansen H."/>
            <person name="Henkel C."/>
            <person name="Chen W.J."/>
            <person name="Zahm M."/>
            <person name="Cabau C."/>
            <person name="Klopp C."/>
            <person name="Thompson A.W."/>
            <person name="Robinson-Rechavi M."/>
            <person name="Braasch I."/>
            <person name="Lecointre G."/>
            <person name="Bobe J."/>
            <person name="Postlethwait J.H."/>
            <person name="Berthelot C."/>
            <person name="Roest Crollius H."/>
            <person name="Guiguen Y."/>
        </authorList>
    </citation>
    <scope>NUCLEOTIDE SEQUENCE</scope>
    <source>
        <strain evidence="2">NC1722</strain>
    </source>
</reference>
<organism evidence="2 3">
    <name type="scientific">Aldrovandia affinis</name>
    <dbReference type="NCBI Taxonomy" id="143900"/>
    <lineage>
        <taxon>Eukaryota</taxon>
        <taxon>Metazoa</taxon>
        <taxon>Chordata</taxon>
        <taxon>Craniata</taxon>
        <taxon>Vertebrata</taxon>
        <taxon>Euteleostomi</taxon>
        <taxon>Actinopterygii</taxon>
        <taxon>Neopterygii</taxon>
        <taxon>Teleostei</taxon>
        <taxon>Notacanthiformes</taxon>
        <taxon>Halosauridae</taxon>
        <taxon>Aldrovandia</taxon>
    </lineage>
</organism>
<name>A0AAD7WZX0_9TELE</name>
<dbReference type="EMBL" id="JAINUG010000009">
    <property type="protein sequence ID" value="KAJ8415377.1"/>
    <property type="molecule type" value="Genomic_DNA"/>
</dbReference>
<protein>
    <submittedName>
        <fullName evidence="2">Uncharacterized protein</fullName>
    </submittedName>
</protein>
<evidence type="ECO:0000313" key="3">
    <source>
        <dbReference type="Proteomes" id="UP001221898"/>
    </source>
</evidence>
<dbReference type="Proteomes" id="UP001221898">
    <property type="component" value="Unassembled WGS sequence"/>
</dbReference>
<evidence type="ECO:0000256" key="1">
    <source>
        <dbReference type="SAM" id="MobiDB-lite"/>
    </source>
</evidence>
<accession>A0AAD7WZX0</accession>